<dbReference type="InterPro" id="IPR025997">
    <property type="entry name" value="SBP_2_dom"/>
</dbReference>
<proteinExistence type="inferred from homology"/>
<feature type="domain" description="Periplasmic binding protein" evidence="5">
    <location>
        <begin position="92"/>
        <end position="330"/>
    </location>
</feature>
<keyword evidence="7" id="KW-1185">Reference proteome</keyword>
<sequence length="372" mass="39383">MAGYCCGYYSDCGCFDRCYYQTKPNQNKKIKPKKRRKSMGKKRILAGVLAIAMTATMALSGCGDSSAATDAGDGQKADYSNEEYVWVSCLSNQSMFVNSDQAGLKQFAEDYGVKVSVVGPTDYDVAGQAAALDQVVATKPAGIMVIGMESSLKDSIDAAVDAGIPVVTIDADVSDSKRLCFIGTDWYQLGVKHAEAVIEATGGKGKCAVIYQQGTETQEDALDGFKDTIAGTGMEFVDAYSANGSIETACQIAEDLMTSTPDIAAISCFDGSTPGLGTAIEEMGKAGSVIATGTNAEDTQLQQLKDGKFYALVGQKRQLFSYWGGAVLFAYNHSSAAITANDKENGILNIPQNVDTGLYLITADNVDSFLNK</sequence>
<keyword evidence="3" id="KW-0732">Signal</keyword>
<evidence type="ECO:0000256" key="1">
    <source>
        <dbReference type="ARBA" id="ARBA00004196"/>
    </source>
</evidence>
<comment type="similarity">
    <text evidence="2">Belongs to the bacterial solute-binding protein 2 family.</text>
</comment>
<evidence type="ECO:0000313" key="7">
    <source>
        <dbReference type="Proteomes" id="UP001438008"/>
    </source>
</evidence>
<keyword evidence="4" id="KW-0472">Membrane</keyword>
<evidence type="ECO:0000256" key="2">
    <source>
        <dbReference type="ARBA" id="ARBA00007639"/>
    </source>
</evidence>
<keyword evidence="4" id="KW-1133">Transmembrane helix</keyword>
<gene>
    <name evidence="6" type="ORF">WMO29_08770</name>
</gene>
<dbReference type="PANTHER" id="PTHR46847">
    <property type="entry name" value="D-ALLOSE-BINDING PERIPLASMIC PROTEIN-RELATED"/>
    <property type="match status" value="1"/>
</dbReference>
<dbReference type="Proteomes" id="UP001438008">
    <property type="component" value="Unassembled WGS sequence"/>
</dbReference>
<evidence type="ECO:0000313" key="6">
    <source>
        <dbReference type="EMBL" id="MEQ2472580.1"/>
    </source>
</evidence>
<keyword evidence="4" id="KW-0812">Transmembrane</keyword>
<dbReference type="Gene3D" id="3.40.50.2300">
    <property type="match status" value="2"/>
</dbReference>
<comment type="subcellular location">
    <subcellularLocation>
        <location evidence="1">Cell envelope</location>
    </subcellularLocation>
</comment>
<name>A0ABV1FHN6_9FIRM</name>
<evidence type="ECO:0000259" key="5">
    <source>
        <dbReference type="Pfam" id="PF13407"/>
    </source>
</evidence>
<dbReference type="SUPFAM" id="SSF53822">
    <property type="entry name" value="Periplasmic binding protein-like I"/>
    <property type="match status" value="1"/>
</dbReference>
<feature type="transmembrane region" description="Helical" evidence="4">
    <location>
        <begin position="44"/>
        <end position="61"/>
    </location>
</feature>
<dbReference type="PANTHER" id="PTHR46847:SF1">
    <property type="entry name" value="D-ALLOSE-BINDING PERIPLASMIC PROTEIN-RELATED"/>
    <property type="match status" value="1"/>
</dbReference>
<evidence type="ECO:0000256" key="3">
    <source>
        <dbReference type="ARBA" id="ARBA00022729"/>
    </source>
</evidence>
<dbReference type="InterPro" id="IPR028082">
    <property type="entry name" value="Peripla_BP_I"/>
</dbReference>
<protein>
    <submittedName>
        <fullName evidence="6">Substrate-binding domain-containing protein</fullName>
    </submittedName>
</protein>
<dbReference type="RefSeq" id="WP_349164541.1">
    <property type="nucleotide sequence ID" value="NZ_JBBMFE010000007.1"/>
</dbReference>
<comment type="caution">
    <text evidence="6">The sequence shown here is derived from an EMBL/GenBank/DDBJ whole genome shotgun (WGS) entry which is preliminary data.</text>
</comment>
<dbReference type="EMBL" id="JBBMFE010000007">
    <property type="protein sequence ID" value="MEQ2472580.1"/>
    <property type="molecule type" value="Genomic_DNA"/>
</dbReference>
<dbReference type="Pfam" id="PF13407">
    <property type="entry name" value="Peripla_BP_4"/>
    <property type="match status" value="1"/>
</dbReference>
<evidence type="ECO:0000256" key="4">
    <source>
        <dbReference type="SAM" id="Phobius"/>
    </source>
</evidence>
<reference evidence="6 7" key="1">
    <citation type="submission" date="2024-03" db="EMBL/GenBank/DDBJ databases">
        <title>Human intestinal bacterial collection.</title>
        <authorList>
            <person name="Pauvert C."/>
            <person name="Hitch T.C.A."/>
            <person name="Clavel T."/>
        </authorList>
    </citation>
    <scope>NUCLEOTIDE SEQUENCE [LARGE SCALE GENOMIC DNA]</scope>
    <source>
        <strain evidence="6 7">CLA-AA-H132</strain>
    </source>
</reference>
<accession>A0ABV1FHN6</accession>
<organism evidence="6 7">
    <name type="scientific">Laedolimicola intestinihominis</name>
    <dbReference type="NCBI Taxonomy" id="3133166"/>
    <lineage>
        <taxon>Bacteria</taxon>
        <taxon>Bacillati</taxon>
        <taxon>Bacillota</taxon>
        <taxon>Clostridia</taxon>
        <taxon>Lachnospirales</taxon>
        <taxon>Lachnospiraceae</taxon>
        <taxon>Laedolimicola</taxon>
    </lineage>
</organism>